<dbReference type="InterPro" id="IPR011060">
    <property type="entry name" value="RibuloseP-bd_barrel"/>
</dbReference>
<dbReference type="CDD" id="cd06223">
    <property type="entry name" value="PRTases_typeI"/>
    <property type="match status" value="1"/>
</dbReference>
<accession>A0A1I8GKA9</accession>
<comment type="pathway">
    <text evidence="1">Pyrimidine metabolism; UMP biosynthesis via de novo pathway; UMP from orotate: step 2/2.</text>
</comment>
<dbReference type="InterPro" id="IPR014732">
    <property type="entry name" value="OMPdecase"/>
</dbReference>
<name>A0A1I8GKA9_9PLAT</name>
<evidence type="ECO:0000256" key="12">
    <source>
        <dbReference type="ARBA" id="ARBA00023239"/>
    </source>
</evidence>
<evidence type="ECO:0000256" key="6">
    <source>
        <dbReference type="ARBA" id="ARBA00012321"/>
    </source>
</evidence>
<dbReference type="Pfam" id="PF00156">
    <property type="entry name" value="Pribosyltran"/>
    <property type="match status" value="1"/>
</dbReference>
<sequence length="488" mass="52901">QPAMASDSLSDVVSKLHDIEAVKFGEFKLKSGLISPVYFDLRVIVSHPELMRTISQLIFAACSDLKFDYVCGVPYTALPIATCISVDRGIPMLMRRKETKDYGTKKILEGKFDRGQSCLIIEDVVTSGSSVLETAEILRREGLRVAGVGVLLDREQGAAENLRRAGLPLRCVLRLTQLLRQLETSKSVSASFCVTVRTFVLENQVTIQTNDNDREATGDAAEAPSLSRLSARCRMPFEQRAEVATQPQARRLLALMAEKETNLCVAADRTLGRDVLALAEQVGPHICVLKVHCDILDDFSPDFVSRLRDLAKRHNFLIMEDRKLADIGHVTRLQATGGQFRIADWADLVTAHALPGPGLLSGLEGAHGMAAVLVAEMSSEGSPINEEYSAAALAMAETHGHLVAGLVCQSDLATDPGLLQFTPGVSFSGGASDGLGQRYREPGHVVGRGGCDVIIVGRGVAEASDPRSAAESYRQAAFRAYRERLKTE</sequence>
<evidence type="ECO:0000256" key="8">
    <source>
        <dbReference type="ARBA" id="ARBA00022676"/>
    </source>
</evidence>
<dbReference type="FunFam" id="3.40.50.2020:FF:000025">
    <property type="entry name" value="Uridine monophosphate synthetase"/>
    <property type="match status" value="1"/>
</dbReference>
<evidence type="ECO:0000256" key="3">
    <source>
        <dbReference type="ARBA" id="ARBA00006221"/>
    </source>
</evidence>
<keyword evidence="17" id="KW-1185">Reference proteome</keyword>
<dbReference type="PANTHER" id="PTHR19278:SF9">
    <property type="entry name" value="URIDINE 5'-MONOPHOSPHATE SYNTHASE"/>
    <property type="match status" value="1"/>
</dbReference>
<dbReference type="WBParaSite" id="maker-uti_cns_0002303-snap-gene-0.7-mRNA-1">
    <property type="protein sequence ID" value="maker-uti_cns_0002303-snap-gene-0.7-mRNA-1"/>
    <property type="gene ID" value="maker-uti_cns_0002303-snap-gene-0.7"/>
</dbReference>
<dbReference type="NCBIfam" id="TIGR00336">
    <property type="entry name" value="pyrE"/>
    <property type="match status" value="1"/>
</dbReference>
<dbReference type="InterPro" id="IPR023031">
    <property type="entry name" value="OPRT"/>
</dbReference>
<evidence type="ECO:0000256" key="4">
    <source>
        <dbReference type="ARBA" id="ARBA00009769"/>
    </source>
</evidence>
<dbReference type="FunFam" id="3.20.20.70:FF:000114">
    <property type="entry name" value="Decarboxylase,orotidine phosphate"/>
    <property type="match status" value="1"/>
</dbReference>
<reference evidence="18" key="1">
    <citation type="submission" date="2016-11" db="UniProtKB">
        <authorList>
            <consortium name="WormBaseParasite"/>
        </authorList>
    </citation>
    <scope>IDENTIFICATION</scope>
</reference>
<dbReference type="EC" id="2.4.2.10" evidence="5"/>
<feature type="binding site" evidence="15">
    <location>
        <position position="458"/>
    </location>
    <ligand>
        <name>substrate</name>
    </ligand>
</feature>
<organism evidence="17 18">
    <name type="scientific">Macrostomum lignano</name>
    <dbReference type="NCBI Taxonomy" id="282301"/>
    <lineage>
        <taxon>Eukaryota</taxon>
        <taxon>Metazoa</taxon>
        <taxon>Spiralia</taxon>
        <taxon>Lophotrochozoa</taxon>
        <taxon>Platyhelminthes</taxon>
        <taxon>Rhabditophora</taxon>
        <taxon>Macrostomorpha</taxon>
        <taxon>Macrostomida</taxon>
        <taxon>Macrostomidae</taxon>
        <taxon>Macrostomum</taxon>
    </lineage>
</organism>
<dbReference type="CDD" id="cd04725">
    <property type="entry name" value="OMP_decarboxylase_like"/>
    <property type="match status" value="1"/>
</dbReference>
<evidence type="ECO:0000256" key="10">
    <source>
        <dbReference type="ARBA" id="ARBA00022793"/>
    </source>
</evidence>
<dbReference type="GO" id="GO:0044205">
    <property type="term" value="P:'de novo' UMP biosynthetic process"/>
    <property type="evidence" value="ECO:0007669"/>
    <property type="project" value="UniProtKB-UniPathway"/>
</dbReference>
<feature type="binding site" evidence="15">
    <location>
        <position position="378"/>
    </location>
    <ligand>
        <name>substrate</name>
    </ligand>
</feature>
<evidence type="ECO:0000256" key="2">
    <source>
        <dbReference type="ARBA" id="ARBA00004889"/>
    </source>
</evidence>
<dbReference type="Pfam" id="PF00215">
    <property type="entry name" value="OMPdecase"/>
    <property type="match status" value="1"/>
</dbReference>
<protein>
    <recommendedName>
        <fullName evidence="7">Uridine 5'-monophosphate synthase</fullName>
        <ecNumber evidence="5">2.4.2.10</ecNumber>
        <ecNumber evidence="6">4.1.1.23</ecNumber>
    </recommendedName>
</protein>
<dbReference type="InterPro" id="IPR000836">
    <property type="entry name" value="PRTase_dom"/>
</dbReference>
<dbReference type="PANTHER" id="PTHR19278">
    <property type="entry name" value="OROTATE PHOSPHORIBOSYLTRANSFERASE"/>
    <property type="match status" value="1"/>
</dbReference>
<dbReference type="InterPro" id="IPR001754">
    <property type="entry name" value="OMPdeCOase_dom"/>
</dbReference>
<dbReference type="InterPro" id="IPR013785">
    <property type="entry name" value="Aldolase_TIM"/>
</dbReference>
<dbReference type="InterPro" id="IPR029057">
    <property type="entry name" value="PRTase-like"/>
</dbReference>
<dbReference type="HAMAP" id="MF_01208">
    <property type="entry name" value="PyrE"/>
    <property type="match status" value="1"/>
</dbReference>
<keyword evidence="11" id="KW-0665">Pyrimidine biosynthesis</keyword>
<dbReference type="SUPFAM" id="SSF51366">
    <property type="entry name" value="Ribulose-phoshate binding barrel"/>
    <property type="match status" value="1"/>
</dbReference>
<evidence type="ECO:0000256" key="14">
    <source>
        <dbReference type="PIRSR" id="PIRSR614732-1"/>
    </source>
</evidence>
<evidence type="ECO:0000313" key="18">
    <source>
        <dbReference type="WBParaSite" id="maker-uti_cns_0002303-snap-gene-0.7-mRNA-1"/>
    </source>
</evidence>
<dbReference type="Gene3D" id="3.40.50.2020">
    <property type="match status" value="1"/>
</dbReference>
<keyword evidence="8" id="KW-0328">Glycosyltransferase</keyword>
<evidence type="ECO:0000313" key="17">
    <source>
        <dbReference type="Proteomes" id="UP000095280"/>
    </source>
</evidence>
<evidence type="ECO:0000256" key="1">
    <source>
        <dbReference type="ARBA" id="ARBA00004861"/>
    </source>
</evidence>
<comment type="similarity">
    <text evidence="3">In the N-terminal section; belongs to the purine/pyrimidine phosphoribosyltransferase family.</text>
</comment>
<feature type="binding site" evidence="15">
    <location>
        <position position="268"/>
    </location>
    <ligand>
        <name>substrate</name>
    </ligand>
</feature>
<dbReference type="AlphaFoldDB" id="A0A1I8GKA9"/>
<comment type="pathway">
    <text evidence="2">Pyrimidine metabolism; UMP biosynthesis via de novo pathway; UMP from orotate: step 1/2.</text>
</comment>
<dbReference type="EC" id="4.1.1.23" evidence="6"/>
<evidence type="ECO:0000256" key="9">
    <source>
        <dbReference type="ARBA" id="ARBA00022679"/>
    </source>
</evidence>
<dbReference type="Gene3D" id="3.20.20.70">
    <property type="entry name" value="Aldolase class I"/>
    <property type="match status" value="1"/>
</dbReference>
<feature type="domain" description="Orotidine 5'-phosphate decarboxylase" evidence="16">
    <location>
        <begin position="262"/>
        <end position="473"/>
    </location>
</feature>
<dbReference type="NCBIfam" id="TIGR01740">
    <property type="entry name" value="pyrF"/>
    <property type="match status" value="1"/>
</dbReference>
<feature type="active site" description="For OMPdecase activity" evidence="14">
    <location>
        <position position="321"/>
    </location>
</feature>
<keyword evidence="10" id="KW-0210">Decarboxylase</keyword>
<keyword evidence="12" id="KW-0456">Lyase</keyword>
<dbReference type="Proteomes" id="UP000095280">
    <property type="component" value="Unplaced"/>
</dbReference>
<evidence type="ECO:0000256" key="11">
    <source>
        <dbReference type="ARBA" id="ARBA00022975"/>
    </source>
</evidence>
<feature type="binding site" evidence="15">
    <location>
        <position position="437"/>
    </location>
    <ligand>
        <name>substrate</name>
    </ligand>
</feature>
<comment type="similarity">
    <text evidence="4">In the C-terminal section; belongs to the OMP decarboxylase family.</text>
</comment>
<feature type="active site" description="For OMPdecase activity" evidence="14">
    <location>
        <position position="326"/>
    </location>
</feature>
<dbReference type="UniPathway" id="UPA00070">
    <property type="reaction ID" value="UER00119"/>
</dbReference>
<dbReference type="GO" id="GO:0004588">
    <property type="term" value="F:orotate phosphoribosyltransferase activity"/>
    <property type="evidence" value="ECO:0007669"/>
    <property type="project" value="UniProtKB-EC"/>
</dbReference>
<keyword evidence="9" id="KW-0808">Transferase</keyword>
<evidence type="ECO:0000256" key="13">
    <source>
        <dbReference type="ARBA" id="ARBA00023268"/>
    </source>
</evidence>
<dbReference type="InterPro" id="IPR004467">
    <property type="entry name" value="Or_phspho_trans_dom"/>
</dbReference>
<dbReference type="GO" id="GO:0006207">
    <property type="term" value="P:'de novo' pyrimidine nucleobase biosynthetic process"/>
    <property type="evidence" value="ECO:0007669"/>
    <property type="project" value="InterPro"/>
</dbReference>
<evidence type="ECO:0000256" key="5">
    <source>
        <dbReference type="ARBA" id="ARBA00011971"/>
    </source>
</evidence>
<evidence type="ECO:0000256" key="15">
    <source>
        <dbReference type="PIRSR" id="PIRSR614732-2"/>
    </source>
</evidence>
<proteinExistence type="inferred from homology"/>
<dbReference type="SUPFAM" id="SSF53271">
    <property type="entry name" value="PRTase-like"/>
    <property type="match status" value="1"/>
</dbReference>
<evidence type="ECO:0000256" key="7">
    <source>
        <dbReference type="ARBA" id="ARBA00015047"/>
    </source>
</evidence>
<dbReference type="SMART" id="SM00934">
    <property type="entry name" value="OMPdecase"/>
    <property type="match status" value="1"/>
</dbReference>
<keyword evidence="13" id="KW-0511">Multifunctional enzyme</keyword>
<feature type="active site" description="For OMPdecase activity" evidence="14">
    <location>
        <position position="323"/>
    </location>
</feature>
<feature type="binding site" evidence="15">
    <location>
        <position position="290"/>
    </location>
    <ligand>
        <name>substrate</name>
    </ligand>
</feature>
<evidence type="ECO:0000259" key="16">
    <source>
        <dbReference type="SMART" id="SM00934"/>
    </source>
</evidence>
<feature type="binding site" evidence="15">
    <location>
        <position position="457"/>
    </location>
    <ligand>
        <name>substrate</name>
    </ligand>
</feature>
<dbReference type="GO" id="GO:0004590">
    <property type="term" value="F:orotidine-5'-phosphate decarboxylase activity"/>
    <property type="evidence" value="ECO:0007669"/>
    <property type="project" value="UniProtKB-EC"/>
</dbReference>